<dbReference type="Pfam" id="PF00672">
    <property type="entry name" value="HAMP"/>
    <property type="match status" value="1"/>
</dbReference>
<feature type="domain" description="HAMP" evidence="2">
    <location>
        <begin position="228"/>
        <end position="281"/>
    </location>
</feature>
<dbReference type="Gene3D" id="6.10.340.10">
    <property type="match status" value="1"/>
</dbReference>
<evidence type="ECO:0000259" key="2">
    <source>
        <dbReference type="PROSITE" id="PS50885"/>
    </source>
</evidence>
<keyword evidence="1" id="KW-1133">Transmembrane helix</keyword>
<feature type="transmembrane region" description="Helical" evidence="1">
    <location>
        <begin position="7"/>
        <end position="26"/>
    </location>
</feature>
<dbReference type="PROSITE" id="PS50885">
    <property type="entry name" value="HAMP"/>
    <property type="match status" value="1"/>
</dbReference>
<keyword evidence="1" id="KW-0472">Membrane</keyword>
<feature type="transmembrane region" description="Helical" evidence="1">
    <location>
        <begin position="208"/>
        <end position="231"/>
    </location>
</feature>
<dbReference type="CDD" id="cd06225">
    <property type="entry name" value="HAMP"/>
    <property type="match status" value="1"/>
</dbReference>
<dbReference type="Pfam" id="PF11845">
    <property type="entry name" value="Tll0287-like"/>
    <property type="match status" value="1"/>
</dbReference>
<dbReference type="SUPFAM" id="SSF158472">
    <property type="entry name" value="HAMP domain-like"/>
    <property type="match status" value="1"/>
</dbReference>
<dbReference type="SMART" id="SM00304">
    <property type="entry name" value="HAMP"/>
    <property type="match status" value="1"/>
</dbReference>
<dbReference type="GO" id="GO:0007165">
    <property type="term" value="P:signal transduction"/>
    <property type="evidence" value="ECO:0007669"/>
    <property type="project" value="InterPro"/>
</dbReference>
<keyword evidence="1" id="KW-0812">Transmembrane</keyword>
<keyword evidence="4" id="KW-1185">Reference proteome</keyword>
<accession>A0AA35USR4</accession>
<comment type="caution">
    <text evidence="3">The sequence shown here is derived from an EMBL/GenBank/DDBJ whole genome shotgun (WGS) entry which is preliminary data.</text>
</comment>
<gene>
    <name evidence="3" type="ORF">LMG32879_002349</name>
</gene>
<proteinExistence type="predicted"/>
<evidence type="ECO:0000256" key="1">
    <source>
        <dbReference type="SAM" id="Phobius"/>
    </source>
</evidence>
<evidence type="ECO:0000313" key="4">
    <source>
        <dbReference type="Proteomes" id="UP001176960"/>
    </source>
</evidence>
<dbReference type="EMBL" id="CATKSH010000016">
    <property type="protein sequence ID" value="CAI9121502.1"/>
    <property type="molecule type" value="Genomic_DNA"/>
</dbReference>
<dbReference type="InterPro" id="IPR021796">
    <property type="entry name" value="Tll0287-like_dom"/>
</dbReference>
<sequence length="285" mass="30538">MTLRLKIYAATGVAALTAFLSLWGLIAHESHVARLSSAEASAKLMVAQAEATDRYTREQVSPLLDRVESANVVFIPQSAGFFAIESEAHLLGQALPGYRLRRVVLDSTGATDGPDPWERDAIMRLRGDHDGAPYSEVREGGKLSYVAPLKMRDGVCATCYTSREAAPLAIKDAFGTAHGFDRHPGEIIGATIATVPLPPASPFFSTCILLAALVIVALAAFFCLVVEFLVLRPLARIATVAERVSLGARGVDEFDTRGPGELGTLALSFNRLRRSMESAIALVES</sequence>
<dbReference type="RefSeq" id="WP_289843663.1">
    <property type="nucleotide sequence ID" value="NZ_CATKSH010000016.1"/>
</dbReference>
<dbReference type="Proteomes" id="UP001176960">
    <property type="component" value="Unassembled WGS sequence"/>
</dbReference>
<protein>
    <submittedName>
        <fullName evidence="3">DUF3365 domain-containing protein</fullName>
    </submittedName>
</protein>
<dbReference type="GO" id="GO:0016020">
    <property type="term" value="C:membrane"/>
    <property type="evidence" value="ECO:0007669"/>
    <property type="project" value="InterPro"/>
</dbReference>
<organism evidence="3 4">
    <name type="scientific">Brytella acorum</name>
    <dbReference type="NCBI Taxonomy" id="2959299"/>
    <lineage>
        <taxon>Bacteria</taxon>
        <taxon>Pseudomonadati</taxon>
        <taxon>Pseudomonadota</taxon>
        <taxon>Alphaproteobacteria</taxon>
        <taxon>Acetobacterales</taxon>
        <taxon>Acetobacteraceae</taxon>
        <taxon>Brytella</taxon>
    </lineage>
</organism>
<reference evidence="3" key="1">
    <citation type="submission" date="2023-03" db="EMBL/GenBank/DDBJ databases">
        <authorList>
            <person name="Cleenwerck I."/>
        </authorList>
    </citation>
    <scope>NUCLEOTIDE SEQUENCE</scope>
    <source>
        <strain evidence="3">LMG 32879</strain>
    </source>
</reference>
<name>A0AA35USR4_9PROT</name>
<evidence type="ECO:0000313" key="3">
    <source>
        <dbReference type="EMBL" id="CAI9121502.1"/>
    </source>
</evidence>
<dbReference type="InterPro" id="IPR003660">
    <property type="entry name" value="HAMP_dom"/>
</dbReference>
<dbReference type="AlphaFoldDB" id="A0AA35USR4"/>